<keyword evidence="2" id="KW-1185">Reference proteome</keyword>
<proteinExistence type="predicted"/>
<dbReference type="EMBL" id="VVIM01000001">
    <property type="protein sequence ID" value="KAB0803105.1"/>
    <property type="molecule type" value="Genomic_DNA"/>
</dbReference>
<sequence>MPTVDVEKKVLLTIWLLAKLETFLACGDRFGVSRSSAHYIFKQIVVILSSLVDEYIIWPNQRQCEETARIFEERSGIPNVIGAIDGTHIFIKQPVGNSIDYYNRYQCHSVVLQVVCNANKKL</sequence>
<comment type="caution">
    <text evidence="1">The sequence shown here is derived from an EMBL/GenBank/DDBJ whole genome shotgun (WGS) entry which is preliminary data.</text>
</comment>
<organism evidence="1 2">
    <name type="scientific">Photinus pyralis</name>
    <name type="common">Common eastern firefly</name>
    <name type="synonym">Lampyris pyralis</name>
    <dbReference type="NCBI Taxonomy" id="7054"/>
    <lineage>
        <taxon>Eukaryota</taxon>
        <taxon>Metazoa</taxon>
        <taxon>Ecdysozoa</taxon>
        <taxon>Arthropoda</taxon>
        <taxon>Hexapoda</taxon>
        <taxon>Insecta</taxon>
        <taxon>Pterygota</taxon>
        <taxon>Neoptera</taxon>
        <taxon>Endopterygota</taxon>
        <taxon>Coleoptera</taxon>
        <taxon>Polyphaga</taxon>
        <taxon>Elateriformia</taxon>
        <taxon>Elateroidea</taxon>
        <taxon>Lampyridae</taxon>
        <taxon>Lampyrinae</taxon>
        <taxon>Photinus</taxon>
    </lineage>
</organism>
<protein>
    <recommendedName>
        <fullName evidence="3">DDE Tnp4 domain-containing protein</fullName>
    </recommendedName>
</protein>
<dbReference type="InterPro" id="IPR045249">
    <property type="entry name" value="HARBI1-like"/>
</dbReference>
<gene>
    <name evidence="1" type="ORF">PPYR_00075</name>
</gene>
<accession>A0A5N4B0I9</accession>
<reference evidence="1 2" key="1">
    <citation type="journal article" date="2018" name="Elife">
        <title>Firefly genomes illuminate parallel origins of bioluminescence in beetles.</title>
        <authorList>
            <person name="Fallon T.R."/>
            <person name="Lower S.E."/>
            <person name="Chang C.H."/>
            <person name="Bessho-Uehara M."/>
            <person name="Martin G.J."/>
            <person name="Bewick A.J."/>
            <person name="Behringer M."/>
            <person name="Debat H.J."/>
            <person name="Wong I."/>
            <person name="Day J.C."/>
            <person name="Suvorov A."/>
            <person name="Silva C.J."/>
            <person name="Stanger-Hall K.F."/>
            <person name="Hall D.W."/>
            <person name="Schmitz R.J."/>
            <person name="Nelson D.R."/>
            <person name="Lewis S.M."/>
            <person name="Shigenobu S."/>
            <person name="Bybee S.M."/>
            <person name="Larracuente A.M."/>
            <person name="Oba Y."/>
            <person name="Weng J.K."/>
        </authorList>
    </citation>
    <scope>NUCLEOTIDE SEQUENCE [LARGE SCALE GENOMIC DNA]</scope>
    <source>
        <strain evidence="1">1611_PpyrPB1</strain>
        <tissue evidence="1">Whole body</tissue>
    </source>
</reference>
<dbReference type="InParanoid" id="A0A5N4B0I9"/>
<dbReference type="PANTHER" id="PTHR22930">
    <property type="match status" value="1"/>
</dbReference>
<evidence type="ECO:0000313" key="1">
    <source>
        <dbReference type="EMBL" id="KAB0803105.1"/>
    </source>
</evidence>
<evidence type="ECO:0008006" key="3">
    <source>
        <dbReference type="Google" id="ProtNLM"/>
    </source>
</evidence>
<evidence type="ECO:0000313" key="2">
    <source>
        <dbReference type="Proteomes" id="UP000327044"/>
    </source>
</evidence>
<dbReference type="AlphaFoldDB" id="A0A5N4B0I9"/>
<dbReference type="PANTHER" id="PTHR22930:SF85">
    <property type="entry name" value="GH03217P-RELATED"/>
    <property type="match status" value="1"/>
</dbReference>
<dbReference type="Proteomes" id="UP000327044">
    <property type="component" value="Unassembled WGS sequence"/>
</dbReference>
<name>A0A5N4B0I9_PHOPY</name>